<name>A0A1Y6MP44_9GAMM</name>
<evidence type="ECO:0000256" key="2">
    <source>
        <dbReference type="ARBA" id="ARBA00023136"/>
    </source>
</evidence>
<gene>
    <name evidence="7" type="primary">psaB</name>
    <name evidence="7" type="ORF">PAND9192_03554</name>
</gene>
<feature type="signal peptide" evidence="5">
    <location>
        <begin position="1"/>
        <end position="22"/>
    </location>
</feature>
<protein>
    <submittedName>
        <fullName evidence="7">Photosystem I P700 chlorophyll a apoprotein A2</fullName>
        <ecNumber evidence="7">1.97.1.12</ecNumber>
    </submittedName>
</protein>
<dbReference type="InterPro" id="IPR050330">
    <property type="entry name" value="Bact_OuterMem_StrucFunc"/>
</dbReference>
<keyword evidence="3" id="KW-0998">Cell outer membrane</keyword>
<dbReference type="SUPFAM" id="SSF103088">
    <property type="entry name" value="OmpA-like"/>
    <property type="match status" value="1"/>
</dbReference>
<feature type="chain" id="PRO_5012961183" evidence="5">
    <location>
        <begin position="23"/>
        <end position="180"/>
    </location>
</feature>
<dbReference type="InterPro" id="IPR036737">
    <property type="entry name" value="OmpA-like_sf"/>
</dbReference>
<dbReference type="Gene3D" id="3.30.1330.60">
    <property type="entry name" value="OmpA-like domain"/>
    <property type="match status" value="1"/>
</dbReference>
<dbReference type="GO" id="GO:0016491">
    <property type="term" value="F:oxidoreductase activity"/>
    <property type="evidence" value="ECO:0007669"/>
    <property type="project" value="UniProtKB-KW"/>
</dbReference>
<evidence type="ECO:0000313" key="7">
    <source>
        <dbReference type="EMBL" id="SMY38313.1"/>
    </source>
</evidence>
<dbReference type="EC" id="1.97.1.12" evidence="7"/>
<feature type="domain" description="OmpA-like" evidence="6">
    <location>
        <begin position="36"/>
        <end position="154"/>
    </location>
</feature>
<evidence type="ECO:0000259" key="6">
    <source>
        <dbReference type="PROSITE" id="PS51123"/>
    </source>
</evidence>
<dbReference type="PROSITE" id="PS51123">
    <property type="entry name" value="OMPA_2"/>
    <property type="match status" value="1"/>
</dbReference>
<accession>A0A1Y6MP44</accession>
<dbReference type="CDD" id="cd07185">
    <property type="entry name" value="OmpA_C-like"/>
    <property type="match status" value="1"/>
</dbReference>
<proteinExistence type="predicted"/>
<keyword evidence="5" id="KW-0732">Signal</keyword>
<dbReference type="AlphaFoldDB" id="A0A1Y6MP44"/>
<dbReference type="RefSeq" id="WP_087854804.1">
    <property type="nucleotide sequence ID" value="NZ_FYAJ01000011.1"/>
</dbReference>
<sequence>MKVILFLLLGCAFLSGCVSDNAIYADYGKWACYKEQPKVKSSFWPSVINFDFNQSNITEAEEIKLNQTVKVLKEYSSFNLAVIGSTDPEGSFEYNDALSLRRATAVSQYLQGQGIARSRLVLIGTGENELFINTNDKQKNRANRRTQLILLDAKHNPVDIYFNKLALPSEPLIMNKVNSL</sequence>
<dbReference type="PANTHER" id="PTHR30329:SF21">
    <property type="entry name" value="LIPOPROTEIN YIAD-RELATED"/>
    <property type="match status" value="1"/>
</dbReference>
<dbReference type="Pfam" id="PF00691">
    <property type="entry name" value="OmpA"/>
    <property type="match status" value="1"/>
</dbReference>
<dbReference type="PROSITE" id="PS51257">
    <property type="entry name" value="PROKAR_LIPOPROTEIN"/>
    <property type="match status" value="1"/>
</dbReference>
<dbReference type="PANTHER" id="PTHR30329">
    <property type="entry name" value="STATOR ELEMENT OF FLAGELLAR MOTOR COMPLEX"/>
    <property type="match status" value="1"/>
</dbReference>
<evidence type="ECO:0000256" key="3">
    <source>
        <dbReference type="ARBA" id="ARBA00023237"/>
    </source>
</evidence>
<evidence type="ECO:0000256" key="1">
    <source>
        <dbReference type="ARBA" id="ARBA00004442"/>
    </source>
</evidence>
<evidence type="ECO:0000256" key="5">
    <source>
        <dbReference type="SAM" id="SignalP"/>
    </source>
</evidence>
<keyword evidence="2 4" id="KW-0472">Membrane</keyword>
<organism evidence="7 8">
    <name type="scientific">Photobacterium andalusiense</name>
    <dbReference type="NCBI Taxonomy" id="2204296"/>
    <lineage>
        <taxon>Bacteria</taxon>
        <taxon>Pseudomonadati</taxon>
        <taxon>Pseudomonadota</taxon>
        <taxon>Gammaproteobacteria</taxon>
        <taxon>Vibrionales</taxon>
        <taxon>Vibrionaceae</taxon>
        <taxon>Photobacterium</taxon>
    </lineage>
</organism>
<dbReference type="GO" id="GO:0009279">
    <property type="term" value="C:cell outer membrane"/>
    <property type="evidence" value="ECO:0007669"/>
    <property type="project" value="UniProtKB-SubCell"/>
</dbReference>
<keyword evidence="7" id="KW-0560">Oxidoreductase</keyword>
<dbReference type="InterPro" id="IPR006664">
    <property type="entry name" value="OMP_bac"/>
</dbReference>
<dbReference type="Proteomes" id="UP000195719">
    <property type="component" value="Unassembled WGS sequence"/>
</dbReference>
<dbReference type="PRINTS" id="PR01021">
    <property type="entry name" value="OMPADOMAIN"/>
</dbReference>
<evidence type="ECO:0000256" key="4">
    <source>
        <dbReference type="PROSITE-ProRule" id="PRU00473"/>
    </source>
</evidence>
<evidence type="ECO:0000313" key="8">
    <source>
        <dbReference type="Proteomes" id="UP000195719"/>
    </source>
</evidence>
<dbReference type="EMBL" id="FYAJ01000011">
    <property type="protein sequence ID" value="SMY38313.1"/>
    <property type="molecule type" value="Genomic_DNA"/>
</dbReference>
<keyword evidence="8" id="KW-1185">Reference proteome</keyword>
<reference evidence="8" key="1">
    <citation type="submission" date="2017-06" db="EMBL/GenBank/DDBJ databases">
        <authorList>
            <person name="Rodrigo-Torres L."/>
            <person name="Arahal R.D."/>
            <person name="Lucena T."/>
        </authorList>
    </citation>
    <scope>NUCLEOTIDE SEQUENCE [LARGE SCALE GENOMIC DNA]</scope>
    <source>
        <strain evidence="8">CECT 9192</strain>
    </source>
</reference>
<dbReference type="InterPro" id="IPR006665">
    <property type="entry name" value="OmpA-like"/>
</dbReference>
<comment type="subcellular location">
    <subcellularLocation>
        <location evidence="1">Cell outer membrane</location>
    </subcellularLocation>
</comment>